<protein>
    <submittedName>
        <fullName evidence="2">DUF454 domain-containing protein</fullName>
    </submittedName>
</protein>
<dbReference type="EMBL" id="DSWI01000031">
    <property type="protein sequence ID" value="HFG21514.1"/>
    <property type="molecule type" value="Genomic_DNA"/>
</dbReference>
<gene>
    <name evidence="2" type="ORF">ENS82_12525</name>
</gene>
<feature type="transmembrane region" description="Helical" evidence="1">
    <location>
        <begin position="106"/>
        <end position="123"/>
    </location>
</feature>
<dbReference type="Pfam" id="PF04304">
    <property type="entry name" value="DUF454"/>
    <property type="match status" value="1"/>
</dbReference>
<dbReference type="InterPro" id="IPR007401">
    <property type="entry name" value="DUF454"/>
</dbReference>
<name>A0A7C3DP32_MEIRU</name>
<sequence length="141" mass="15882">MKPPINPLQPLWLSLGFFFAGLGFVGAVVPGMPSTVFFILAAYFFSRSSQRFLNWILNLPKVGPIVRDYRNGLGMSRRAKIFALCMLSFFALTSAIFFIPVFWAKVLVLLIGVVGFWFIHSRIPTKEIVLARRQIGESPVN</sequence>
<evidence type="ECO:0000313" key="2">
    <source>
        <dbReference type="EMBL" id="HFG21514.1"/>
    </source>
</evidence>
<keyword evidence="1" id="KW-0812">Transmembrane</keyword>
<evidence type="ECO:0000256" key="1">
    <source>
        <dbReference type="SAM" id="Phobius"/>
    </source>
</evidence>
<feature type="transmembrane region" description="Helical" evidence="1">
    <location>
        <begin position="12"/>
        <end position="45"/>
    </location>
</feature>
<proteinExistence type="predicted"/>
<dbReference type="PANTHER" id="PTHR35813">
    <property type="entry name" value="INNER MEMBRANE PROTEIN YBAN"/>
    <property type="match status" value="1"/>
</dbReference>
<comment type="caution">
    <text evidence="2">The sequence shown here is derived from an EMBL/GenBank/DDBJ whole genome shotgun (WGS) entry which is preliminary data.</text>
</comment>
<organism evidence="2">
    <name type="scientific">Meiothermus ruber</name>
    <dbReference type="NCBI Taxonomy" id="277"/>
    <lineage>
        <taxon>Bacteria</taxon>
        <taxon>Thermotogati</taxon>
        <taxon>Deinococcota</taxon>
        <taxon>Deinococci</taxon>
        <taxon>Thermales</taxon>
        <taxon>Thermaceae</taxon>
        <taxon>Meiothermus</taxon>
    </lineage>
</organism>
<feature type="transmembrane region" description="Helical" evidence="1">
    <location>
        <begin position="81"/>
        <end position="100"/>
    </location>
</feature>
<dbReference type="PANTHER" id="PTHR35813:SF1">
    <property type="entry name" value="INNER MEMBRANE PROTEIN YBAN"/>
    <property type="match status" value="1"/>
</dbReference>
<accession>A0A7C3DP32</accession>
<dbReference type="GO" id="GO:0005886">
    <property type="term" value="C:plasma membrane"/>
    <property type="evidence" value="ECO:0007669"/>
    <property type="project" value="TreeGrafter"/>
</dbReference>
<keyword evidence="1" id="KW-0472">Membrane</keyword>
<dbReference type="AlphaFoldDB" id="A0A7C3DP32"/>
<reference evidence="2" key="1">
    <citation type="journal article" date="2020" name="mSystems">
        <title>Genome- and Community-Level Interaction Insights into Carbon Utilization and Element Cycling Functions of Hydrothermarchaeota in Hydrothermal Sediment.</title>
        <authorList>
            <person name="Zhou Z."/>
            <person name="Liu Y."/>
            <person name="Xu W."/>
            <person name="Pan J."/>
            <person name="Luo Z.H."/>
            <person name="Li M."/>
        </authorList>
    </citation>
    <scope>NUCLEOTIDE SEQUENCE [LARGE SCALE GENOMIC DNA]</scope>
    <source>
        <strain evidence="2">SpSt-524</strain>
    </source>
</reference>
<keyword evidence="1" id="KW-1133">Transmembrane helix</keyword>